<dbReference type="InterPro" id="IPR000623">
    <property type="entry name" value="Shikimate_kinase/TSH1"/>
</dbReference>
<keyword evidence="18" id="KW-1185">Reference proteome</keyword>
<dbReference type="PANTHER" id="PTHR43622:SF7">
    <property type="entry name" value="3-DEHYDROQUINATE SYNTHASE, CHLOROPLASTIC"/>
    <property type="match status" value="1"/>
</dbReference>
<dbReference type="UniPathway" id="UPA00053">
    <property type="reaction ID" value="UER00088"/>
</dbReference>
<feature type="binding site" evidence="14">
    <location>
        <position position="30"/>
    </location>
    <ligand>
        <name>Mg(2+)</name>
        <dbReference type="ChEBI" id="CHEBI:18420"/>
    </ligand>
</feature>
<comment type="subunit">
    <text evidence="14">Monomer.</text>
</comment>
<keyword evidence="5 14" id="KW-0028">Amino-acid biosynthesis</keyword>
<dbReference type="EMBL" id="CP014228">
    <property type="protein sequence ID" value="AMD88024.1"/>
    <property type="molecule type" value="Genomic_DNA"/>
</dbReference>
<comment type="cofactor">
    <cofactor evidence="1">
        <name>NAD(+)</name>
        <dbReference type="ChEBI" id="CHEBI:57540"/>
    </cofactor>
</comment>
<dbReference type="GO" id="GO:0008652">
    <property type="term" value="P:amino acid biosynthetic process"/>
    <property type="evidence" value="ECO:0007669"/>
    <property type="project" value="UniProtKB-KW"/>
</dbReference>
<dbReference type="InterPro" id="IPR031322">
    <property type="entry name" value="Shikimate/glucono_kinase"/>
</dbReference>
<dbReference type="Proteomes" id="UP000065220">
    <property type="component" value="Chromosome"/>
</dbReference>
<evidence type="ECO:0000256" key="6">
    <source>
        <dbReference type="ARBA" id="ARBA00022679"/>
    </source>
</evidence>
<dbReference type="RefSeq" id="WP_067943239.1">
    <property type="nucleotide sequence ID" value="NZ_CP014228.1"/>
</dbReference>
<evidence type="ECO:0000256" key="1">
    <source>
        <dbReference type="ARBA" id="ARBA00001911"/>
    </source>
</evidence>
<dbReference type="GO" id="GO:0000287">
    <property type="term" value="F:magnesium ion binding"/>
    <property type="evidence" value="ECO:0007669"/>
    <property type="project" value="UniProtKB-UniRule"/>
</dbReference>
<evidence type="ECO:0000256" key="12">
    <source>
        <dbReference type="ARBA" id="ARBA00023239"/>
    </source>
</evidence>
<dbReference type="GO" id="GO:0009423">
    <property type="term" value="P:chorismate biosynthetic process"/>
    <property type="evidence" value="ECO:0007669"/>
    <property type="project" value="UniProtKB-UniRule"/>
</dbReference>
<evidence type="ECO:0000259" key="16">
    <source>
        <dbReference type="Pfam" id="PF24621"/>
    </source>
</evidence>
<dbReference type="PRINTS" id="PR01100">
    <property type="entry name" value="SHIKIMTKNASE"/>
</dbReference>
<dbReference type="InterPro" id="IPR056179">
    <property type="entry name" value="DHQS_C"/>
</dbReference>
<keyword evidence="7 14" id="KW-0547">Nucleotide-binding</keyword>
<dbReference type="PROSITE" id="PS01128">
    <property type="entry name" value="SHIKIMATE_KINASE"/>
    <property type="match status" value="1"/>
</dbReference>
<keyword evidence="4 14" id="KW-0963">Cytoplasm</keyword>
<feature type="binding site" evidence="14">
    <location>
        <position position="150"/>
    </location>
    <ligand>
        <name>substrate</name>
    </ligand>
</feature>
<comment type="catalytic activity">
    <reaction evidence="13 14">
        <text>shikimate + ATP = 3-phosphoshikimate + ADP + H(+)</text>
        <dbReference type="Rhea" id="RHEA:13121"/>
        <dbReference type="ChEBI" id="CHEBI:15378"/>
        <dbReference type="ChEBI" id="CHEBI:30616"/>
        <dbReference type="ChEBI" id="CHEBI:36208"/>
        <dbReference type="ChEBI" id="CHEBI:145989"/>
        <dbReference type="ChEBI" id="CHEBI:456216"/>
        <dbReference type="EC" id="2.7.1.71"/>
    </reaction>
</comment>
<feature type="binding site" evidence="14">
    <location>
        <position position="48"/>
    </location>
    <ligand>
        <name>substrate</name>
    </ligand>
</feature>
<dbReference type="InterPro" id="IPR023000">
    <property type="entry name" value="Shikimate_kinase_CS"/>
</dbReference>
<evidence type="ECO:0000256" key="7">
    <source>
        <dbReference type="ARBA" id="ARBA00022741"/>
    </source>
</evidence>
<sequence>MSVTITERRAATRSAGPLAVMVGPMGAGKTTVGRKIAERLDVPFLDADEFIEDITQFSIPDVLETYGEPHFRSVEASSIAHLLSAFNGVLALGGGAITTASTRELLRNHVVVRLEVDKEHIGDRIGGAEGRPLLAGDDATEKWIAVTAARQEAFAAVTAWDVDTNGVLPSEIADALAEKLVAHHGLDPEVLAVGSAVPGTSAVIRVSGERSTYDVELGRGILGRVAVVLPDRAERALIVHEPGTAGVASSIAEVVADAGRSVRLLEVPAGEDAKTAAALSECWEELGAEGLTRSDVIIGVGGGAVTDLAGFAVATWQRGIELVLVPTTVMGVVDASVGGKTSINTGAGKNLAGAFYPPRAVVADLDLLTALPEAEVASGLAEVVKAGLISDTRILEIIEADPARVLDTTTTEFAEVVERAVRVKADVVGQDPRESGLREFLNYGHTLGHAIERHEG</sequence>
<dbReference type="Pfam" id="PF24621">
    <property type="entry name" value="DHQS_C"/>
    <property type="match status" value="1"/>
</dbReference>
<keyword evidence="10" id="KW-0520">NAD</keyword>
<dbReference type="GO" id="GO:0004765">
    <property type="term" value="F:shikimate kinase activity"/>
    <property type="evidence" value="ECO:0007669"/>
    <property type="project" value="UniProtKB-UniRule"/>
</dbReference>
<keyword evidence="14" id="KW-0460">Magnesium</keyword>
<evidence type="ECO:0000256" key="13">
    <source>
        <dbReference type="ARBA" id="ARBA00048567"/>
    </source>
</evidence>
<dbReference type="SUPFAM" id="SSF52540">
    <property type="entry name" value="P-loop containing nucleoside triphosphate hydrolases"/>
    <property type="match status" value="1"/>
</dbReference>
<evidence type="ECO:0000313" key="17">
    <source>
        <dbReference type="EMBL" id="AMD88024.1"/>
    </source>
</evidence>
<feature type="binding site" evidence="14">
    <location>
        <begin position="26"/>
        <end position="31"/>
    </location>
    <ligand>
        <name>ATP</name>
        <dbReference type="ChEBI" id="CHEBI:30616"/>
    </ligand>
</feature>
<evidence type="ECO:0000256" key="11">
    <source>
        <dbReference type="ARBA" id="ARBA00023141"/>
    </source>
</evidence>
<dbReference type="HAMAP" id="MF_00109">
    <property type="entry name" value="Shikimate_kinase"/>
    <property type="match status" value="1"/>
</dbReference>
<proteinExistence type="inferred from homology"/>
<dbReference type="CDD" id="cd08195">
    <property type="entry name" value="DHQS"/>
    <property type="match status" value="1"/>
</dbReference>
<feature type="binding site" evidence="14">
    <location>
        <position position="94"/>
    </location>
    <ligand>
        <name>substrate</name>
    </ligand>
</feature>
<comment type="similarity">
    <text evidence="14">Belongs to the shikimate kinase family.</text>
</comment>
<keyword evidence="11 14" id="KW-0057">Aromatic amino acid biosynthesis</keyword>
<evidence type="ECO:0000256" key="9">
    <source>
        <dbReference type="ARBA" id="ARBA00022840"/>
    </source>
</evidence>
<dbReference type="PANTHER" id="PTHR43622">
    <property type="entry name" value="3-DEHYDROQUINATE SYNTHASE"/>
    <property type="match status" value="1"/>
</dbReference>
<dbReference type="Gene3D" id="1.20.1090.10">
    <property type="entry name" value="Dehydroquinate synthase-like - alpha domain"/>
    <property type="match status" value="1"/>
</dbReference>
<dbReference type="SUPFAM" id="SSF56796">
    <property type="entry name" value="Dehydroquinate synthase-like"/>
    <property type="match status" value="1"/>
</dbReference>
<evidence type="ECO:0000256" key="3">
    <source>
        <dbReference type="ARBA" id="ARBA00012154"/>
    </source>
</evidence>
<name>A0A120KMN6_ACTRD</name>
<evidence type="ECO:0000256" key="14">
    <source>
        <dbReference type="HAMAP-Rule" id="MF_00109"/>
    </source>
</evidence>
<evidence type="ECO:0000256" key="10">
    <source>
        <dbReference type="ARBA" id="ARBA00023027"/>
    </source>
</evidence>
<dbReference type="GO" id="GO:0003856">
    <property type="term" value="F:3-dehydroquinate synthase activity"/>
    <property type="evidence" value="ECO:0007669"/>
    <property type="project" value="TreeGrafter"/>
</dbReference>
<dbReference type="KEGG" id="ard:AXF14_11125"/>
<dbReference type="STRING" id="111015.AXF14_11125"/>
<evidence type="ECO:0000256" key="5">
    <source>
        <dbReference type="ARBA" id="ARBA00022605"/>
    </source>
</evidence>
<feature type="binding site" evidence="14">
    <location>
        <position position="131"/>
    </location>
    <ligand>
        <name>ATP</name>
        <dbReference type="ChEBI" id="CHEBI:30616"/>
    </ligand>
</feature>
<reference evidence="18" key="1">
    <citation type="submission" date="2016-02" db="EMBL/GenBank/DDBJ databases">
        <authorList>
            <person name="Holder M.E."/>
            <person name="Ajami N.J."/>
            <person name="Petrosino J.F."/>
        </authorList>
    </citation>
    <scope>NUCLEOTIDE SEQUENCE [LARGE SCALE GENOMIC DNA]</scope>
    <source>
        <strain evidence="18">CCUG 36733</strain>
    </source>
</reference>
<keyword evidence="14" id="KW-0479">Metal-binding</keyword>
<dbReference type="Pfam" id="PF01202">
    <property type="entry name" value="SKI"/>
    <property type="match status" value="1"/>
</dbReference>
<protein>
    <recommendedName>
        <fullName evidence="3 14">Shikimate kinase</fullName>
        <shortName evidence="14">SK</shortName>
        <ecNumber evidence="3 14">2.7.1.71</ecNumber>
    </recommendedName>
</protein>
<dbReference type="InterPro" id="IPR027417">
    <property type="entry name" value="P-loop_NTPase"/>
</dbReference>
<evidence type="ECO:0000256" key="4">
    <source>
        <dbReference type="ARBA" id="ARBA00022490"/>
    </source>
</evidence>
<feature type="binding site" evidence="14">
    <location>
        <position position="72"/>
    </location>
    <ligand>
        <name>substrate</name>
    </ligand>
</feature>
<organism evidence="17 18">
    <name type="scientific">Actinomyces radicidentis</name>
    <dbReference type="NCBI Taxonomy" id="111015"/>
    <lineage>
        <taxon>Bacteria</taxon>
        <taxon>Bacillati</taxon>
        <taxon>Actinomycetota</taxon>
        <taxon>Actinomycetes</taxon>
        <taxon>Actinomycetales</taxon>
        <taxon>Actinomycetaceae</taxon>
        <taxon>Actinomyces</taxon>
    </lineage>
</organism>
<dbReference type="Gene3D" id="3.40.50.300">
    <property type="entry name" value="P-loop containing nucleotide triphosphate hydrolases"/>
    <property type="match status" value="1"/>
</dbReference>
<keyword evidence="9 14" id="KW-0067">ATP-binding</keyword>
<dbReference type="InterPro" id="IPR050071">
    <property type="entry name" value="Dehydroquinate_synthase"/>
</dbReference>
<dbReference type="Pfam" id="PF01761">
    <property type="entry name" value="DHQ_synthase"/>
    <property type="match status" value="1"/>
</dbReference>
<dbReference type="CDD" id="cd00464">
    <property type="entry name" value="SK"/>
    <property type="match status" value="1"/>
</dbReference>
<comment type="function">
    <text evidence="14">Catalyzes the specific phosphorylation of the 3-hydroxyl group of shikimic acid using ATP as a cosubstrate.</text>
</comment>
<dbReference type="AlphaFoldDB" id="A0A120KMN6"/>
<keyword evidence="12" id="KW-0456">Lyase</keyword>
<keyword evidence="6 14" id="KW-0808">Transferase</keyword>
<dbReference type="Gene3D" id="3.40.50.1970">
    <property type="match status" value="1"/>
</dbReference>
<gene>
    <name evidence="14" type="primary">aroK</name>
    <name evidence="17" type="ORF">AXF14_11125</name>
</gene>
<dbReference type="GO" id="GO:0005524">
    <property type="term" value="F:ATP binding"/>
    <property type="evidence" value="ECO:0007669"/>
    <property type="project" value="UniProtKB-UniRule"/>
</dbReference>
<evidence type="ECO:0000256" key="8">
    <source>
        <dbReference type="ARBA" id="ARBA00022777"/>
    </source>
</evidence>
<evidence type="ECO:0000259" key="15">
    <source>
        <dbReference type="Pfam" id="PF01761"/>
    </source>
</evidence>
<feature type="domain" description="3-dehydroquinate synthase N-terminal" evidence="15">
    <location>
        <begin position="266"/>
        <end position="377"/>
    </location>
</feature>
<keyword evidence="8 14" id="KW-0418">Kinase</keyword>
<feature type="domain" description="3-dehydroquinate synthase C-terminal" evidence="16">
    <location>
        <begin position="379"/>
        <end position="455"/>
    </location>
</feature>
<evidence type="ECO:0000313" key="18">
    <source>
        <dbReference type="Proteomes" id="UP000065220"/>
    </source>
</evidence>
<dbReference type="EC" id="2.7.1.71" evidence="3 14"/>
<dbReference type="InterPro" id="IPR030960">
    <property type="entry name" value="DHQS/DOIS_N"/>
</dbReference>
<dbReference type="GO" id="GO:0009073">
    <property type="term" value="P:aromatic amino acid family biosynthetic process"/>
    <property type="evidence" value="ECO:0007669"/>
    <property type="project" value="UniProtKB-KW"/>
</dbReference>
<accession>A0A120KMN6</accession>
<comment type="pathway">
    <text evidence="2 14">Metabolic intermediate biosynthesis; chorismate biosynthesis; chorismate from D-erythrose 4-phosphate and phosphoenolpyruvate: step 5/7.</text>
</comment>
<dbReference type="GO" id="GO:0005737">
    <property type="term" value="C:cytoplasm"/>
    <property type="evidence" value="ECO:0007669"/>
    <property type="project" value="UniProtKB-SubCell"/>
</dbReference>
<evidence type="ECO:0000256" key="2">
    <source>
        <dbReference type="ARBA" id="ARBA00004842"/>
    </source>
</evidence>
<comment type="subcellular location">
    <subcellularLocation>
        <location evidence="14">Cytoplasm</location>
    </subcellularLocation>
</comment>
<comment type="caution">
    <text evidence="14">Lacks conserved residue(s) required for the propagation of feature annotation.</text>
</comment>
<comment type="cofactor">
    <cofactor evidence="14">
        <name>Mg(2+)</name>
        <dbReference type="ChEBI" id="CHEBI:18420"/>
    </cofactor>
    <text evidence="14">Binds 1 Mg(2+) ion per subunit.</text>
</comment>